<reference evidence="1 2" key="1">
    <citation type="submission" date="2021-07" db="EMBL/GenBank/DDBJ databases">
        <title>Prevalence and characterization of methicillin-resistant Macrococcus spp. in food producing animals and meat in Switzerland in 2019.</title>
        <authorList>
            <person name="Keller J.E."/>
            <person name="Schwendener S."/>
            <person name="Neuenschwander J."/>
            <person name="Overesch G."/>
            <person name="Perreten V."/>
        </authorList>
    </citation>
    <scope>NUCLEOTIDE SEQUENCE [LARGE SCALE GENOMIC DNA]</scope>
    <source>
        <strain evidence="1 2">19Msa0936</strain>
    </source>
</reference>
<dbReference type="AlphaFoldDB" id="A0AAJ4PBV8"/>
<sequence>MIKQIIEYIMDKNGDKNMIGRNFLSTQDEDMLSKVYKTFSKINNTKIVYSMVKENAKELLEYIGKLNDQEQSEVNYQSNRYLLNYLAMARLFIDRVEENIAENYTKNSVEYINFKKLTSNEYDSSFTYRLLWDLRNYTQHYALPIHKYKQFIDEEEKHHSKIYICPDILINGSFKWKLVVLKDLKQQTKDLDVLNLIEEHMISLSKIYKYFLLCYIDEFKEAINKYEIFRNEYGYTGILYLVEFKDYKTYKKADIRNYKNAKLLGHEKLIDDYISELDNHGLFNF</sequence>
<gene>
    <name evidence="1" type="ORF">KYI11_02100</name>
</gene>
<dbReference type="RefSeq" id="WP_219503484.1">
    <property type="nucleotide sequence ID" value="NZ_CP079981.1"/>
</dbReference>
<protein>
    <submittedName>
        <fullName evidence="1">Uncharacterized protein</fullName>
    </submittedName>
</protein>
<evidence type="ECO:0000313" key="1">
    <source>
        <dbReference type="EMBL" id="QYA42754.1"/>
    </source>
</evidence>
<dbReference type="EMBL" id="CP079981">
    <property type="protein sequence ID" value="QYA42754.1"/>
    <property type="molecule type" value="Genomic_DNA"/>
</dbReference>
<name>A0AAJ4PBV8_9STAP</name>
<dbReference type="Proteomes" id="UP000826802">
    <property type="component" value="Chromosome"/>
</dbReference>
<proteinExistence type="predicted"/>
<organism evidence="1 2">
    <name type="scientific">Macrococcoides bohemicum</name>
    <dbReference type="NCBI Taxonomy" id="1903056"/>
    <lineage>
        <taxon>Bacteria</taxon>
        <taxon>Bacillati</taxon>
        <taxon>Bacillota</taxon>
        <taxon>Bacilli</taxon>
        <taxon>Bacillales</taxon>
        <taxon>Staphylococcaceae</taxon>
        <taxon>Macrococcoides</taxon>
    </lineage>
</organism>
<evidence type="ECO:0000313" key="2">
    <source>
        <dbReference type="Proteomes" id="UP000826802"/>
    </source>
</evidence>
<accession>A0AAJ4PBV8</accession>
<keyword evidence="2" id="KW-1185">Reference proteome</keyword>